<dbReference type="SUPFAM" id="SSF47384">
    <property type="entry name" value="Homodimeric domain of signal transducing histidine kinase"/>
    <property type="match status" value="1"/>
</dbReference>
<evidence type="ECO:0000256" key="5">
    <source>
        <dbReference type="ARBA" id="ARBA00022777"/>
    </source>
</evidence>
<keyword evidence="3" id="KW-0597">Phosphoprotein</keyword>
<proteinExistence type="predicted"/>
<dbReference type="InterPro" id="IPR005467">
    <property type="entry name" value="His_kinase_dom"/>
</dbReference>
<dbReference type="PANTHER" id="PTHR45436:SF5">
    <property type="entry name" value="SENSOR HISTIDINE KINASE TRCS"/>
    <property type="match status" value="1"/>
</dbReference>
<evidence type="ECO:0000256" key="4">
    <source>
        <dbReference type="ARBA" id="ARBA00022679"/>
    </source>
</evidence>
<gene>
    <name evidence="8" type="ORF">GCM10022277_29470</name>
</gene>
<dbReference type="InterPro" id="IPR003661">
    <property type="entry name" value="HisK_dim/P_dom"/>
</dbReference>
<keyword evidence="6" id="KW-0472">Membrane</keyword>
<feature type="transmembrane region" description="Helical" evidence="6">
    <location>
        <begin position="160"/>
        <end position="179"/>
    </location>
</feature>
<dbReference type="InterPro" id="IPR050428">
    <property type="entry name" value="TCS_sensor_his_kinase"/>
</dbReference>
<name>A0ABP7MYK8_9GAMM</name>
<protein>
    <recommendedName>
        <fullName evidence="2">histidine kinase</fullName>
        <ecNumber evidence="2">2.7.13.3</ecNumber>
    </recommendedName>
</protein>
<comment type="caution">
    <text evidence="8">The sequence shown here is derived from an EMBL/GenBank/DDBJ whole genome shotgun (WGS) entry which is preliminary data.</text>
</comment>
<evidence type="ECO:0000256" key="6">
    <source>
        <dbReference type="SAM" id="Phobius"/>
    </source>
</evidence>
<feature type="domain" description="Histidine kinase" evidence="7">
    <location>
        <begin position="239"/>
        <end position="430"/>
    </location>
</feature>
<dbReference type="InterPro" id="IPR036097">
    <property type="entry name" value="HisK_dim/P_sf"/>
</dbReference>
<feature type="transmembrane region" description="Helical" evidence="6">
    <location>
        <begin position="21"/>
        <end position="41"/>
    </location>
</feature>
<accession>A0ABP7MYK8</accession>
<dbReference type="EMBL" id="BAABBN010000007">
    <property type="protein sequence ID" value="GAA3930867.1"/>
    <property type="molecule type" value="Genomic_DNA"/>
</dbReference>
<evidence type="ECO:0000256" key="2">
    <source>
        <dbReference type="ARBA" id="ARBA00012438"/>
    </source>
</evidence>
<dbReference type="PROSITE" id="PS50109">
    <property type="entry name" value="HIS_KIN"/>
    <property type="match status" value="1"/>
</dbReference>
<dbReference type="EC" id="2.7.13.3" evidence="2"/>
<comment type="catalytic activity">
    <reaction evidence="1">
        <text>ATP + protein L-histidine = ADP + protein N-phospho-L-histidine.</text>
        <dbReference type="EC" id="2.7.13.3"/>
    </reaction>
</comment>
<evidence type="ECO:0000256" key="3">
    <source>
        <dbReference type="ARBA" id="ARBA00022553"/>
    </source>
</evidence>
<keyword evidence="5" id="KW-0418">Kinase</keyword>
<reference evidence="9" key="1">
    <citation type="journal article" date="2019" name="Int. J. Syst. Evol. Microbiol.">
        <title>The Global Catalogue of Microorganisms (GCM) 10K type strain sequencing project: providing services to taxonomists for standard genome sequencing and annotation.</title>
        <authorList>
            <consortium name="The Broad Institute Genomics Platform"/>
            <consortium name="The Broad Institute Genome Sequencing Center for Infectious Disease"/>
            <person name="Wu L."/>
            <person name="Ma J."/>
        </authorList>
    </citation>
    <scope>NUCLEOTIDE SEQUENCE [LARGE SCALE GENOMIC DNA]</scope>
    <source>
        <strain evidence="9">JCM 17551</strain>
    </source>
</reference>
<keyword evidence="4" id="KW-0808">Transferase</keyword>
<dbReference type="SUPFAM" id="SSF55874">
    <property type="entry name" value="ATPase domain of HSP90 chaperone/DNA topoisomerase II/histidine kinase"/>
    <property type="match status" value="1"/>
</dbReference>
<keyword evidence="9" id="KW-1185">Reference proteome</keyword>
<dbReference type="RefSeq" id="WP_344799324.1">
    <property type="nucleotide sequence ID" value="NZ_BAABBN010000007.1"/>
</dbReference>
<dbReference type="SMART" id="SM00388">
    <property type="entry name" value="HisKA"/>
    <property type="match status" value="1"/>
</dbReference>
<dbReference type="Proteomes" id="UP001501565">
    <property type="component" value="Unassembled WGS sequence"/>
</dbReference>
<sequence length="430" mass="48859">MNKIKPMSKSPVKTLAQQLRWQITLAGVVFVVVFIISLNALTLRSVDFAVDSFIKMEAHNLVKQLQLNPEMALPSEDSYQAVRNWESLPGFIQPLFPKDTIEDNEVYDAEYTDEQGVIKYVSLLRFVDQQGDSIYLLTLSDLEETEEVIGQIINHVSSGAIWVVAMIFVGLFMFVLWLLKRTNEPMVLLSEWAERLKANDQLNQDQFPIAELNDLAAQLKAGVDQITEYNLREQQFLKHASHELRTPLATIQACLDTLDFKLTGAEQTTVQRALKASLNMSRLSSALLWLARESEKPIDKSDVMLDAFCQQQVADHQYLIAHRPVEIQTQINADQIEIEEDLLLIVFANLLRNACQFTSEGIIKVTFDANALTIENPSDVSINASAIHTSVSEYQSFGLGLQLVERICHKLGWRFKYIEHPDHIQVTVIW</sequence>
<keyword evidence="6" id="KW-0812">Transmembrane</keyword>
<evidence type="ECO:0000259" key="7">
    <source>
        <dbReference type="PROSITE" id="PS50109"/>
    </source>
</evidence>
<evidence type="ECO:0000313" key="8">
    <source>
        <dbReference type="EMBL" id="GAA3930867.1"/>
    </source>
</evidence>
<dbReference type="Gene3D" id="1.10.287.130">
    <property type="match status" value="1"/>
</dbReference>
<organism evidence="8 9">
    <name type="scientific">Litoribacillus peritrichatus</name>
    <dbReference type="NCBI Taxonomy" id="718191"/>
    <lineage>
        <taxon>Bacteria</taxon>
        <taxon>Pseudomonadati</taxon>
        <taxon>Pseudomonadota</taxon>
        <taxon>Gammaproteobacteria</taxon>
        <taxon>Oceanospirillales</taxon>
        <taxon>Oceanospirillaceae</taxon>
        <taxon>Litoribacillus</taxon>
    </lineage>
</organism>
<dbReference type="Gene3D" id="3.30.565.10">
    <property type="entry name" value="Histidine kinase-like ATPase, C-terminal domain"/>
    <property type="match status" value="1"/>
</dbReference>
<dbReference type="InterPro" id="IPR036890">
    <property type="entry name" value="HATPase_C_sf"/>
</dbReference>
<evidence type="ECO:0000313" key="9">
    <source>
        <dbReference type="Proteomes" id="UP001501565"/>
    </source>
</evidence>
<evidence type="ECO:0000256" key="1">
    <source>
        <dbReference type="ARBA" id="ARBA00000085"/>
    </source>
</evidence>
<keyword evidence="6" id="KW-1133">Transmembrane helix</keyword>
<dbReference type="PANTHER" id="PTHR45436">
    <property type="entry name" value="SENSOR HISTIDINE KINASE YKOH"/>
    <property type="match status" value="1"/>
</dbReference>
<dbReference type="CDD" id="cd00082">
    <property type="entry name" value="HisKA"/>
    <property type="match status" value="1"/>
</dbReference>
<dbReference type="Pfam" id="PF00512">
    <property type="entry name" value="HisKA"/>
    <property type="match status" value="1"/>
</dbReference>